<feature type="region of interest" description="Disordered" evidence="2">
    <location>
        <begin position="209"/>
        <end position="307"/>
    </location>
</feature>
<proteinExistence type="predicted"/>
<sequence length="580" mass="61938">MSNKTSLPSPTPPPASRGFGSRGVDGVDIPPELRDYTGKLYQKALDKIAYKALLASAAHDKASTSSKHSAKSSRRPSEPVSGSPSTRVNSPCLKQELIERFFTKTKRSESRMVSETDNRKPLSTTFGSPKAYSISSESHACTDCEALRRQLGDSEAECAILASKIQELERVLEVFKEEDSFDEEAMFGNLSSVCGEDPGVTTLEEEQHVLSASEEETMSDEAISDEAASDEVVNDETQAPVTSTGRSMFDRITIGADGKPERDMPLGGIEYCIEESAEDYEDDGDEASDENEEGFEEVEGEDGENISWETETSSVASVLFPYISEATPSTGCSTLVPKQDIPNDDAEENRLDDKYYENSEVVSEYVDAKVSSPPKSTQAIKPGVDAEDCVVIDATEVPADVDKTVGDQIMENGEAAGTVNAESMISADHVLGAHTSETRGASEPSSRDDGHSPSPSLPRCANPTAKAPDSNPNPPSPLRPAASFSSEAVATTATSLDTAAPTAAPVMKPGLLEEKVEKASGWQAFAQGVALAPYSADPANANQQVKKSKSAEGKAPEVVWGKDTFSRRGTNGKIVERTAY</sequence>
<keyword evidence="4" id="KW-1185">Reference proteome</keyword>
<feature type="region of interest" description="Disordered" evidence="2">
    <location>
        <begin position="58"/>
        <end position="92"/>
    </location>
</feature>
<evidence type="ECO:0000256" key="1">
    <source>
        <dbReference type="SAM" id="Coils"/>
    </source>
</evidence>
<evidence type="ECO:0000313" key="3">
    <source>
        <dbReference type="EMBL" id="KAF2811360.1"/>
    </source>
</evidence>
<feature type="compositionally biased region" description="Polar residues" evidence="2">
    <location>
        <begin position="235"/>
        <end position="246"/>
    </location>
</feature>
<accession>A0A6A6YRD9</accession>
<feature type="coiled-coil region" evidence="1">
    <location>
        <begin position="151"/>
        <end position="178"/>
    </location>
</feature>
<organism evidence="3">
    <name type="scientific">Mytilinidion resinicola</name>
    <dbReference type="NCBI Taxonomy" id="574789"/>
    <lineage>
        <taxon>Eukaryota</taxon>
        <taxon>Fungi</taxon>
        <taxon>Dikarya</taxon>
        <taxon>Ascomycota</taxon>
        <taxon>Pezizomycotina</taxon>
        <taxon>Dothideomycetes</taxon>
        <taxon>Pleosporomycetidae</taxon>
        <taxon>Mytilinidiales</taxon>
        <taxon>Mytilinidiaceae</taxon>
        <taxon>Mytilinidion</taxon>
    </lineage>
</organism>
<dbReference type="OrthoDB" id="407598at2759"/>
<feature type="region of interest" description="Disordered" evidence="2">
    <location>
        <begin position="1"/>
        <end position="33"/>
    </location>
</feature>
<reference evidence="5" key="3">
    <citation type="submission" date="2025-04" db="UniProtKB">
        <authorList>
            <consortium name="RefSeq"/>
        </authorList>
    </citation>
    <scope>IDENTIFICATION</scope>
    <source>
        <strain evidence="5">CBS 304.34</strain>
    </source>
</reference>
<feature type="region of interest" description="Disordered" evidence="2">
    <location>
        <begin position="412"/>
        <end position="504"/>
    </location>
</feature>
<feature type="compositionally biased region" description="Polar residues" evidence="2">
    <location>
        <begin position="483"/>
        <end position="497"/>
    </location>
</feature>
<feature type="compositionally biased region" description="Acidic residues" evidence="2">
    <location>
        <begin position="272"/>
        <end position="304"/>
    </location>
</feature>
<gene>
    <name evidence="3 5" type="ORF">BDZ99DRAFT_518638</name>
</gene>
<feature type="compositionally biased region" description="Acidic residues" evidence="2">
    <location>
        <begin position="213"/>
        <end position="234"/>
    </location>
</feature>
<reference evidence="5" key="2">
    <citation type="submission" date="2020-04" db="EMBL/GenBank/DDBJ databases">
        <authorList>
            <consortium name="NCBI Genome Project"/>
        </authorList>
    </citation>
    <scope>NUCLEOTIDE SEQUENCE</scope>
    <source>
        <strain evidence="5">CBS 304.34</strain>
    </source>
</reference>
<name>A0A6A6YRD9_9PEZI</name>
<keyword evidence="1" id="KW-0175">Coiled coil</keyword>
<dbReference type="GeneID" id="54466211"/>
<evidence type="ECO:0000313" key="4">
    <source>
        <dbReference type="Proteomes" id="UP000504636"/>
    </source>
</evidence>
<protein>
    <submittedName>
        <fullName evidence="3 5">Uncharacterized protein</fullName>
    </submittedName>
</protein>
<feature type="compositionally biased region" description="Basic and acidic residues" evidence="2">
    <location>
        <begin position="107"/>
        <end position="120"/>
    </location>
</feature>
<reference evidence="3 5" key="1">
    <citation type="journal article" date="2020" name="Stud. Mycol.">
        <title>101 Dothideomycetes genomes: a test case for predicting lifestyles and emergence of pathogens.</title>
        <authorList>
            <person name="Haridas S."/>
            <person name="Albert R."/>
            <person name="Binder M."/>
            <person name="Bloem J."/>
            <person name="Labutti K."/>
            <person name="Salamov A."/>
            <person name="Andreopoulos B."/>
            <person name="Baker S."/>
            <person name="Barry K."/>
            <person name="Bills G."/>
            <person name="Bluhm B."/>
            <person name="Cannon C."/>
            <person name="Castanera R."/>
            <person name="Culley D."/>
            <person name="Daum C."/>
            <person name="Ezra D."/>
            <person name="Gonzalez J."/>
            <person name="Henrissat B."/>
            <person name="Kuo A."/>
            <person name="Liang C."/>
            <person name="Lipzen A."/>
            <person name="Lutzoni F."/>
            <person name="Magnuson J."/>
            <person name="Mondo S."/>
            <person name="Nolan M."/>
            <person name="Ohm R."/>
            <person name="Pangilinan J."/>
            <person name="Park H.-J."/>
            <person name="Ramirez L."/>
            <person name="Alfaro M."/>
            <person name="Sun H."/>
            <person name="Tritt A."/>
            <person name="Yoshinaga Y."/>
            <person name="Zwiers L.-H."/>
            <person name="Turgeon B."/>
            <person name="Goodwin S."/>
            <person name="Spatafora J."/>
            <person name="Crous P."/>
            <person name="Grigoriev I."/>
        </authorList>
    </citation>
    <scope>NUCLEOTIDE SEQUENCE</scope>
    <source>
        <strain evidence="3 5">CBS 304.34</strain>
    </source>
</reference>
<feature type="compositionally biased region" description="Polar residues" evidence="2">
    <location>
        <begin position="80"/>
        <end position="89"/>
    </location>
</feature>
<feature type="region of interest" description="Disordered" evidence="2">
    <location>
        <begin position="107"/>
        <end position="129"/>
    </location>
</feature>
<feature type="region of interest" description="Disordered" evidence="2">
    <location>
        <begin position="328"/>
        <end position="351"/>
    </location>
</feature>
<dbReference type="RefSeq" id="XP_033578324.1">
    <property type="nucleotide sequence ID" value="XM_033725318.1"/>
</dbReference>
<dbReference type="EMBL" id="MU003698">
    <property type="protein sequence ID" value="KAF2811360.1"/>
    <property type="molecule type" value="Genomic_DNA"/>
</dbReference>
<evidence type="ECO:0000256" key="2">
    <source>
        <dbReference type="SAM" id="MobiDB-lite"/>
    </source>
</evidence>
<dbReference type="AlphaFoldDB" id="A0A6A6YRD9"/>
<dbReference type="Proteomes" id="UP000504636">
    <property type="component" value="Unplaced"/>
</dbReference>
<evidence type="ECO:0000313" key="5">
    <source>
        <dbReference type="RefSeq" id="XP_033578324.1"/>
    </source>
</evidence>